<protein>
    <submittedName>
        <fullName evidence="2">Plasmid stabilization protein</fullName>
    </submittedName>
</protein>
<evidence type="ECO:0000256" key="1">
    <source>
        <dbReference type="ARBA" id="ARBA00022649"/>
    </source>
</evidence>
<dbReference type="EMBL" id="MEAU01000023">
    <property type="protein sequence ID" value="OJA46463.1"/>
    <property type="molecule type" value="Genomic_DNA"/>
</dbReference>
<dbReference type="RefSeq" id="WP_059636545.1">
    <property type="nucleotide sequence ID" value="NZ_LOVN01000078.1"/>
</dbReference>
<gene>
    <name evidence="3" type="ORF">BGV66_17520</name>
    <name evidence="2" type="ORF">WM16_17890</name>
</gene>
<dbReference type="InterPro" id="IPR035093">
    <property type="entry name" value="RelE/ParE_toxin_dom_sf"/>
</dbReference>
<evidence type="ECO:0000313" key="4">
    <source>
        <dbReference type="Proteomes" id="UP000065504"/>
    </source>
</evidence>
<dbReference type="EMBL" id="LPLU01000095">
    <property type="protein sequence ID" value="KWK72932.1"/>
    <property type="molecule type" value="Genomic_DNA"/>
</dbReference>
<reference evidence="2 4" key="1">
    <citation type="submission" date="2015-11" db="EMBL/GenBank/DDBJ databases">
        <title>Expanding the genomic diversity of Burkholderia species for the development of highly accurate diagnostics.</title>
        <authorList>
            <person name="Sahl J."/>
            <person name="Keim P."/>
            <person name="Wagner D."/>
        </authorList>
    </citation>
    <scope>NUCLEOTIDE SEQUENCE [LARGE SCALE GENOMIC DNA]</scope>
    <source>
        <strain evidence="2 4">MSMB782WGS</strain>
    </source>
</reference>
<sequence length="99" mass="11569">MSYRVRYTRVAREDLVRLYKFLLERDAQAAVRALEALEQGVSVLRTFPFSCRKANAANPFLRELIVSFGAWGYVMLFEIESAEQVTILAVRHQREDDYH</sequence>
<dbReference type="Pfam" id="PF05016">
    <property type="entry name" value="ParE_toxin"/>
    <property type="match status" value="1"/>
</dbReference>
<proteinExistence type="predicted"/>
<organism evidence="2 4">
    <name type="scientific">Burkholderia ubonensis</name>
    <dbReference type="NCBI Taxonomy" id="101571"/>
    <lineage>
        <taxon>Bacteria</taxon>
        <taxon>Pseudomonadati</taxon>
        <taxon>Pseudomonadota</taxon>
        <taxon>Betaproteobacteria</taxon>
        <taxon>Burkholderiales</taxon>
        <taxon>Burkholderiaceae</taxon>
        <taxon>Burkholderia</taxon>
        <taxon>Burkholderia cepacia complex</taxon>
    </lineage>
</organism>
<evidence type="ECO:0000313" key="2">
    <source>
        <dbReference type="EMBL" id="KWK72932.1"/>
    </source>
</evidence>
<dbReference type="Proteomes" id="UP000183667">
    <property type="component" value="Unassembled WGS sequence"/>
</dbReference>
<dbReference type="Gene3D" id="3.30.2310.20">
    <property type="entry name" value="RelE-like"/>
    <property type="match status" value="1"/>
</dbReference>
<reference evidence="5" key="2">
    <citation type="submission" date="2016-08" db="EMBL/GenBank/DDBJ databases">
        <title>Population biology and virulence potential of Burkholderia ubonensis.</title>
        <authorList>
            <person name="Price E.P."/>
            <person name="Currie B.J."/>
            <person name="Wagner D.M."/>
        </authorList>
    </citation>
    <scope>NUCLEOTIDE SEQUENCE [LARGE SCALE GENOMIC DNA]</scope>
    <source>
        <strain evidence="5">MSMB0103</strain>
    </source>
</reference>
<dbReference type="AlphaFoldDB" id="A0A104AZD6"/>
<comment type="caution">
    <text evidence="2">The sequence shown here is derived from an EMBL/GenBank/DDBJ whole genome shotgun (WGS) entry which is preliminary data.</text>
</comment>
<accession>A0A104AZD6</accession>
<evidence type="ECO:0000313" key="3">
    <source>
        <dbReference type="EMBL" id="OJA46463.1"/>
    </source>
</evidence>
<dbReference type="InterPro" id="IPR007712">
    <property type="entry name" value="RelE/ParE_toxin"/>
</dbReference>
<evidence type="ECO:0000313" key="5">
    <source>
        <dbReference type="Proteomes" id="UP000183667"/>
    </source>
</evidence>
<keyword evidence="1" id="KW-1277">Toxin-antitoxin system</keyword>
<name>A0A104AZD6_9BURK</name>
<reference evidence="3" key="3">
    <citation type="submission" date="2016-08" db="EMBL/GenBank/DDBJ databases">
        <authorList>
            <person name="Price E.P."/>
            <person name="Currie B.J."/>
            <person name="Wagner D.M."/>
        </authorList>
    </citation>
    <scope>NUCLEOTIDE SEQUENCE</scope>
    <source>
        <strain evidence="3">MSMB0103</strain>
    </source>
</reference>
<dbReference type="Proteomes" id="UP000065504">
    <property type="component" value="Unassembled WGS sequence"/>
</dbReference>